<dbReference type="EMBL" id="GL636486">
    <property type="protein sequence ID" value="EFW22739.1"/>
    <property type="molecule type" value="Genomic_DNA"/>
</dbReference>
<name>E9CSS8_COCPS</name>
<accession>E9CSS8</accession>
<reference evidence="2" key="1">
    <citation type="journal article" date="2010" name="Genome Res.">
        <title>Population genomic sequencing of Coccidioides fungi reveals recent hybridization and transposon control.</title>
        <authorList>
            <person name="Neafsey D.E."/>
            <person name="Barker B.M."/>
            <person name="Sharpton T.J."/>
            <person name="Stajich J.E."/>
            <person name="Park D.J."/>
            <person name="Whiston E."/>
            <person name="Hung C.-Y."/>
            <person name="McMahan C."/>
            <person name="White J."/>
            <person name="Sykes S."/>
            <person name="Heiman D."/>
            <person name="Young S."/>
            <person name="Zeng Q."/>
            <person name="Abouelleil A."/>
            <person name="Aftuck L."/>
            <person name="Bessette D."/>
            <person name="Brown A."/>
            <person name="FitzGerald M."/>
            <person name="Lui A."/>
            <person name="Macdonald J.P."/>
            <person name="Priest M."/>
            <person name="Orbach M.J."/>
            <person name="Galgiani J.N."/>
            <person name="Kirkland T.N."/>
            <person name="Cole G.T."/>
            <person name="Birren B.W."/>
            <person name="Henn M.R."/>
            <person name="Taylor J.W."/>
            <person name="Rounsley S.D."/>
        </authorList>
    </citation>
    <scope>NUCLEOTIDE SEQUENCE [LARGE SCALE GENOMIC DNA]</scope>
    <source>
        <strain evidence="2">RMSCC 757 / Silveira</strain>
    </source>
</reference>
<organism evidence="2">
    <name type="scientific">Coccidioides posadasii (strain RMSCC 757 / Silveira)</name>
    <name type="common">Valley fever fungus</name>
    <dbReference type="NCBI Taxonomy" id="443226"/>
    <lineage>
        <taxon>Eukaryota</taxon>
        <taxon>Fungi</taxon>
        <taxon>Dikarya</taxon>
        <taxon>Ascomycota</taxon>
        <taxon>Pezizomycotina</taxon>
        <taxon>Eurotiomycetes</taxon>
        <taxon>Eurotiomycetidae</taxon>
        <taxon>Onygenales</taxon>
        <taxon>Onygenaceae</taxon>
        <taxon>Coccidioides</taxon>
    </lineage>
</organism>
<protein>
    <submittedName>
        <fullName evidence="1">Uncharacterized protein</fullName>
    </submittedName>
</protein>
<keyword evidence="2" id="KW-1185">Reference proteome</keyword>
<evidence type="ECO:0000313" key="2">
    <source>
        <dbReference type="Proteomes" id="UP000002497"/>
    </source>
</evidence>
<sequence length="263" mass="29892">MRQIERRRLQQGEGRKGRSVRRRRVVVTLDAYFHPYAVTSPLPNPPPDHQGHPLRPSASLASEQAVGNGRFCISGALPAHIGCRCFLYPRLAVRTCIFTVCNLSFPESREHRITRFHRRLAKRGWPFTLAPPKPVKGERKTPLAGGESSLSPLQLSYTQITEHHIFNHQLPPPPWYGVTILAWGQVCTYRQNLRPAPNSYRTLYQRPLGSAYPLIIHLQRQDDSSSKRAFITNSEHERELSFPNIMQVPSSDNSIVPHSVELA</sequence>
<reference evidence="2" key="2">
    <citation type="submission" date="2010-03" db="EMBL/GenBank/DDBJ databases">
        <title>The genome sequence of Coccidioides posadasii strain Silveira.</title>
        <authorList>
            <consortium name="The Broad Institute Genome Sequencing Center for Infectious Disease"/>
            <person name="Neafsey D."/>
            <person name="Orbach M."/>
            <person name="Henn M.R."/>
            <person name="Cole G.T."/>
            <person name="Galgiani J."/>
            <person name="Gardner M.J."/>
            <person name="Kirkland T.N."/>
            <person name="Taylor J.W."/>
            <person name="Young S.K."/>
            <person name="Zeng Q."/>
            <person name="Koehrsen M."/>
            <person name="Alvarado L."/>
            <person name="Berlin A."/>
            <person name="Borenstein D."/>
            <person name="Chapman S.B."/>
            <person name="Chen Z."/>
            <person name="Engels R."/>
            <person name="Freedman E."/>
            <person name="Gellesch M."/>
            <person name="Goldberg J."/>
            <person name="Griggs A."/>
            <person name="Gujja S."/>
            <person name="Heilman E."/>
            <person name="Heiman D."/>
            <person name="Howarth C."/>
            <person name="Jen D."/>
            <person name="Larson L."/>
            <person name="Mehta T."/>
            <person name="Neiman D."/>
            <person name="Park D."/>
            <person name="Pearson M."/>
            <person name="Richards J."/>
            <person name="Roberts A."/>
            <person name="Saif S."/>
            <person name="Shea T."/>
            <person name="Shenoy N."/>
            <person name="Sisk P."/>
            <person name="Stolte C."/>
            <person name="Sykes S."/>
            <person name="Walk T."/>
            <person name="White J."/>
            <person name="Yandava C."/>
            <person name="Haas B."/>
            <person name="Nusbaum C."/>
            <person name="Birren B."/>
        </authorList>
    </citation>
    <scope>NUCLEOTIDE SEQUENCE [LARGE SCALE GENOMIC DNA]</scope>
    <source>
        <strain evidence="2">RMSCC 757 / Silveira</strain>
    </source>
</reference>
<proteinExistence type="predicted"/>
<dbReference type="AlphaFoldDB" id="E9CSS8"/>
<dbReference type="HOGENOM" id="CLU_1057702_0_0_1"/>
<evidence type="ECO:0000313" key="1">
    <source>
        <dbReference type="EMBL" id="EFW22739.1"/>
    </source>
</evidence>
<dbReference type="Proteomes" id="UP000002497">
    <property type="component" value="Unassembled WGS sequence"/>
</dbReference>
<dbReference type="VEuPathDB" id="FungiDB:CPSG_00637"/>
<gene>
    <name evidence="1" type="ORF">CPSG_00637</name>
</gene>